<dbReference type="AlphaFoldDB" id="A0A1G1ZS67"/>
<keyword evidence="2" id="KW-0548">Nucleotidyltransferase</keyword>
<evidence type="ECO:0000256" key="2">
    <source>
        <dbReference type="ARBA" id="ARBA00022695"/>
    </source>
</evidence>
<feature type="domain" description="Cytidyltransferase-like" evidence="3">
    <location>
        <begin position="6"/>
        <end position="130"/>
    </location>
</feature>
<dbReference type="Pfam" id="PF01467">
    <property type="entry name" value="CTP_transf_like"/>
    <property type="match status" value="1"/>
</dbReference>
<protein>
    <recommendedName>
        <fullName evidence="3">Cytidyltransferase-like domain-containing protein</fullName>
    </recommendedName>
</protein>
<accession>A0A1G1ZS67</accession>
<evidence type="ECO:0000259" key="3">
    <source>
        <dbReference type="Pfam" id="PF01467"/>
    </source>
</evidence>
<evidence type="ECO:0000313" key="5">
    <source>
        <dbReference type="Proteomes" id="UP000177690"/>
    </source>
</evidence>
<dbReference type="PANTHER" id="PTHR43793">
    <property type="entry name" value="FAD SYNTHASE"/>
    <property type="match status" value="1"/>
</dbReference>
<dbReference type="Proteomes" id="UP000177690">
    <property type="component" value="Unassembled WGS sequence"/>
</dbReference>
<name>A0A1G1ZS67_9BACT</name>
<dbReference type="NCBIfam" id="TIGR00125">
    <property type="entry name" value="cyt_tran_rel"/>
    <property type="match status" value="1"/>
</dbReference>
<dbReference type="PANTHER" id="PTHR43793:SF1">
    <property type="entry name" value="FAD SYNTHASE"/>
    <property type="match status" value="1"/>
</dbReference>
<dbReference type="STRING" id="1798409.A3I24_00440"/>
<sequence length="134" mass="15245">MVKVMVFGAFDGLHEGHKEMFKEAKTYGQYLVAFVTQDHIIQHLKGHLPKLDLGERMAALQDEDAVDEVLVGDIVLETWEVVKKYRPDVIACGYDQADLKKSLEKNLAKIGYKPRIVTLKAFEPDKYHSSLLNN</sequence>
<dbReference type="InterPro" id="IPR014729">
    <property type="entry name" value="Rossmann-like_a/b/a_fold"/>
</dbReference>
<organism evidence="4 5">
    <name type="scientific">Candidatus Harrisonbacteria bacterium RIFCSPLOWO2_02_FULL_41_13b</name>
    <dbReference type="NCBI Taxonomy" id="1798409"/>
    <lineage>
        <taxon>Bacteria</taxon>
        <taxon>Candidatus Harrisoniibacteriota</taxon>
    </lineage>
</organism>
<proteinExistence type="predicted"/>
<dbReference type="InterPro" id="IPR050385">
    <property type="entry name" value="Archaeal_FAD_synthase"/>
</dbReference>
<dbReference type="SUPFAM" id="SSF52374">
    <property type="entry name" value="Nucleotidylyl transferase"/>
    <property type="match status" value="1"/>
</dbReference>
<keyword evidence="1" id="KW-0808">Transferase</keyword>
<evidence type="ECO:0000256" key="1">
    <source>
        <dbReference type="ARBA" id="ARBA00022679"/>
    </source>
</evidence>
<dbReference type="Gene3D" id="3.40.50.620">
    <property type="entry name" value="HUPs"/>
    <property type="match status" value="1"/>
</dbReference>
<gene>
    <name evidence="4" type="ORF">A3I24_00440</name>
</gene>
<evidence type="ECO:0000313" key="4">
    <source>
        <dbReference type="EMBL" id="OGY67568.1"/>
    </source>
</evidence>
<dbReference type="EMBL" id="MHJL01000020">
    <property type="protein sequence ID" value="OGY67568.1"/>
    <property type="molecule type" value="Genomic_DNA"/>
</dbReference>
<comment type="caution">
    <text evidence="4">The sequence shown here is derived from an EMBL/GenBank/DDBJ whole genome shotgun (WGS) entry which is preliminary data.</text>
</comment>
<reference evidence="4 5" key="1">
    <citation type="journal article" date="2016" name="Nat. Commun.">
        <title>Thousands of microbial genomes shed light on interconnected biogeochemical processes in an aquifer system.</title>
        <authorList>
            <person name="Anantharaman K."/>
            <person name="Brown C.T."/>
            <person name="Hug L.A."/>
            <person name="Sharon I."/>
            <person name="Castelle C.J."/>
            <person name="Probst A.J."/>
            <person name="Thomas B.C."/>
            <person name="Singh A."/>
            <person name="Wilkins M.J."/>
            <person name="Karaoz U."/>
            <person name="Brodie E.L."/>
            <person name="Williams K.H."/>
            <person name="Hubbard S.S."/>
            <person name="Banfield J.F."/>
        </authorList>
    </citation>
    <scope>NUCLEOTIDE SEQUENCE [LARGE SCALE GENOMIC DNA]</scope>
</reference>
<dbReference type="GO" id="GO:0016779">
    <property type="term" value="F:nucleotidyltransferase activity"/>
    <property type="evidence" value="ECO:0007669"/>
    <property type="project" value="UniProtKB-KW"/>
</dbReference>
<dbReference type="InterPro" id="IPR004821">
    <property type="entry name" value="Cyt_trans-like"/>
</dbReference>